<evidence type="ECO:0000313" key="1">
    <source>
        <dbReference type="EMBL" id="KAA6376896.1"/>
    </source>
</evidence>
<accession>A0A5J4V1T8</accession>
<reference evidence="1 2" key="1">
    <citation type="submission" date="2019-03" db="EMBL/GenBank/DDBJ databases">
        <title>Single cell metagenomics reveals metabolic interactions within the superorganism composed of flagellate Streblomastix strix and complex community of Bacteroidetes bacteria on its surface.</title>
        <authorList>
            <person name="Treitli S.C."/>
            <person name="Kolisko M."/>
            <person name="Husnik F."/>
            <person name="Keeling P."/>
            <person name="Hampl V."/>
        </authorList>
    </citation>
    <scope>NUCLEOTIDE SEQUENCE [LARGE SCALE GENOMIC DNA]</scope>
    <source>
        <strain evidence="1">ST1C</strain>
    </source>
</reference>
<evidence type="ECO:0000313" key="2">
    <source>
        <dbReference type="Proteomes" id="UP000324800"/>
    </source>
</evidence>
<dbReference type="EMBL" id="SNRW01010205">
    <property type="protein sequence ID" value="KAA6376896.1"/>
    <property type="molecule type" value="Genomic_DNA"/>
</dbReference>
<sequence length="70" mass="8172">MEVKQNNIINYKEVIWVEQSNHFFQTARAVVNQGMIRWLARKFAELNHFAETSGNVQQFFSTHSDDSVLA</sequence>
<gene>
    <name evidence="1" type="ORF">EZS28_027576</name>
</gene>
<comment type="caution">
    <text evidence="1">The sequence shown here is derived from an EMBL/GenBank/DDBJ whole genome shotgun (WGS) entry which is preliminary data.</text>
</comment>
<name>A0A5J4V1T8_9EUKA</name>
<dbReference type="Proteomes" id="UP000324800">
    <property type="component" value="Unassembled WGS sequence"/>
</dbReference>
<protein>
    <submittedName>
        <fullName evidence="1">Uncharacterized protein</fullName>
    </submittedName>
</protein>
<organism evidence="1 2">
    <name type="scientific">Streblomastix strix</name>
    <dbReference type="NCBI Taxonomy" id="222440"/>
    <lineage>
        <taxon>Eukaryota</taxon>
        <taxon>Metamonada</taxon>
        <taxon>Preaxostyla</taxon>
        <taxon>Oxymonadida</taxon>
        <taxon>Streblomastigidae</taxon>
        <taxon>Streblomastix</taxon>
    </lineage>
</organism>
<proteinExistence type="predicted"/>
<dbReference type="AlphaFoldDB" id="A0A5J4V1T8"/>